<feature type="region of interest" description="Disordered" evidence="8">
    <location>
        <begin position="267"/>
        <end position="295"/>
    </location>
</feature>
<dbReference type="GO" id="GO:0098552">
    <property type="term" value="C:side of membrane"/>
    <property type="evidence" value="ECO:0007669"/>
    <property type="project" value="UniProtKB-KW"/>
</dbReference>
<reference evidence="10" key="1">
    <citation type="submission" date="2021-12" db="EMBL/GenBank/DDBJ databases">
        <title>Comparative genomics, transcriptomics and evolutionary studies reveal genomic signatures of adaptation to plant cell wall in hemibiotrophic fungi.</title>
        <authorList>
            <consortium name="DOE Joint Genome Institute"/>
            <person name="Baroncelli R."/>
            <person name="Diaz J.F."/>
            <person name="Benocci T."/>
            <person name="Peng M."/>
            <person name="Battaglia E."/>
            <person name="Haridas S."/>
            <person name="Andreopoulos W."/>
            <person name="Labutti K."/>
            <person name="Pangilinan J."/>
            <person name="Floch G.L."/>
            <person name="Makela M.R."/>
            <person name="Henrissat B."/>
            <person name="Grigoriev I.V."/>
            <person name="Crouch J.A."/>
            <person name="De Vries R.P."/>
            <person name="Sukno S.A."/>
            <person name="Thon M.R."/>
        </authorList>
    </citation>
    <scope>NUCLEOTIDE SEQUENCE</scope>
    <source>
        <strain evidence="10">CBS 112980</strain>
    </source>
</reference>
<comment type="subcellular location">
    <subcellularLocation>
        <location evidence="1">Cell membrane</location>
        <topology evidence="1">Lipid-anchor</topology>
        <topology evidence="1">GPI-anchor</topology>
    </subcellularLocation>
</comment>
<dbReference type="CDD" id="cd21176">
    <property type="entry name" value="LPMO_auxiliary-like"/>
    <property type="match status" value="1"/>
</dbReference>
<dbReference type="RefSeq" id="XP_060358035.1">
    <property type="nucleotide sequence ID" value="XM_060509647.1"/>
</dbReference>
<evidence type="ECO:0000256" key="4">
    <source>
        <dbReference type="ARBA" id="ARBA00022729"/>
    </source>
</evidence>
<feature type="domain" description="Copper acquisition factor BIM1-like" evidence="9">
    <location>
        <begin position="99"/>
        <end position="258"/>
    </location>
</feature>
<keyword evidence="7" id="KW-0449">Lipoprotein</keyword>
<evidence type="ECO:0000256" key="5">
    <source>
        <dbReference type="ARBA" id="ARBA00023136"/>
    </source>
</evidence>
<comment type="caution">
    <text evidence="10">The sequence shown here is derived from an EMBL/GenBank/DDBJ whole genome shotgun (WGS) entry which is preliminary data.</text>
</comment>
<keyword evidence="6" id="KW-0325">Glycoprotein</keyword>
<evidence type="ECO:0000256" key="8">
    <source>
        <dbReference type="SAM" id="MobiDB-lite"/>
    </source>
</evidence>
<protein>
    <recommendedName>
        <fullName evidence="9">Copper acquisition factor BIM1-like domain-containing protein</fullName>
    </recommendedName>
</protein>
<evidence type="ECO:0000256" key="6">
    <source>
        <dbReference type="ARBA" id="ARBA00023180"/>
    </source>
</evidence>
<dbReference type="Pfam" id="PF20238">
    <property type="entry name" value="BIM1-like_dom"/>
    <property type="match status" value="1"/>
</dbReference>
<dbReference type="Proteomes" id="UP001244207">
    <property type="component" value="Unassembled WGS sequence"/>
</dbReference>
<keyword evidence="3" id="KW-0336">GPI-anchor</keyword>
<dbReference type="GO" id="GO:0005886">
    <property type="term" value="C:plasma membrane"/>
    <property type="evidence" value="ECO:0007669"/>
    <property type="project" value="UniProtKB-SubCell"/>
</dbReference>
<dbReference type="EMBL" id="JAHMHS010000211">
    <property type="protein sequence ID" value="KAK1707347.1"/>
    <property type="molecule type" value="Genomic_DNA"/>
</dbReference>
<organism evidence="10 11">
    <name type="scientific">Glomerella acutata</name>
    <name type="common">Colletotrichum acutatum</name>
    <dbReference type="NCBI Taxonomy" id="27357"/>
    <lineage>
        <taxon>Eukaryota</taxon>
        <taxon>Fungi</taxon>
        <taxon>Dikarya</taxon>
        <taxon>Ascomycota</taxon>
        <taxon>Pezizomycotina</taxon>
        <taxon>Sordariomycetes</taxon>
        <taxon>Hypocreomycetidae</taxon>
        <taxon>Glomerellales</taxon>
        <taxon>Glomerellaceae</taxon>
        <taxon>Colletotrichum</taxon>
        <taxon>Colletotrichum acutatum species complex</taxon>
    </lineage>
</organism>
<name>A0AAD8UA35_GLOAC</name>
<evidence type="ECO:0000259" key="9">
    <source>
        <dbReference type="Pfam" id="PF20238"/>
    </source>
</evidence>
<evidence type="ECO:0000256" key="7">
    <source>
        <dbReference type="ARBA" id="ARBA00023288"/>
    </source>
</evidence>
<evidence type="ECO:0000313" key="11">
    <source>
        <dbReference type="Proteomes" id="UP001244207"/>
    </source>
</evidence>
<accession>A0AAD8UA35</accession>
<proteinExistence type="predicted"/>
<gene>
    <name evidence="10" type="ORF">BDZ83DRAFT_642927</name>
</gene>
<dbReference type="InterPro" id="IPR046530">
    <property type="entry name" value="BIM1-like_dom"/>
</dbReference>
<feature type="compositionally biased region" description="Low complexity" evidence="8">
    <location>
        <begin position="271"/>
        <end position="295"/>
    </location>
</feature>
<keyword evidence="11" id="KW-1185">Reference proteome</keyword>
<dbReference type="PANTHER" id="PTHR34992:SF10">
    <property type="entry name" value="COPPER ACQUISITION FACTOR BIM1-LIKE DOMAIN-CONTAINING PROTEIN"/>
    <property type="match status" value="1"/>
</dbReference>
<dbReference type="AlphaFoldDB" id="A0AAD8UA35"/>
<evidence type="ECO:0000256" key="3">
    <source>
        <dbReference type="ARBA" id="ARBA00022622"/>
    </source>
</evidence>
<evidence type="ECO:0000256" key="2">
    <source>
        <dbReference type="ARBA" id="ARBA00022475"/>
    </source>
</evidence>
<dbReference type="GeneID" id="85393546"/>
<dbReference type="InterPro" id="IPR046936">
    <property type="entry name" value="BIM1-like"/>
</dbReference>
<keyword evidence="4" id="KW-0732">Signal</keyword>
<keyword evidence="5" id="KW-0472">Membrane</keyword>
<sequence>MHHDDKALFDRTTDHRHLATQQLSTHVADIGICKRHVSAPARCLILALIRCLRRSGCPVEGAELDGDLSLQLVNPRSVMKTFSTLVVATCWLFVALAHGHTVLSYPGWRGNTFITNETYPFGMKWTYPCGGLGVTQNRTYWPISSGALAVQPGWNSGHKMALMYINLGLGESPKNYSMVMVPRFQLTGPSNQEYEGTFCLPKVPLPAGVTPKEGDLASIQVVEAAQHGAALFSCVDIIFTEDASKVNEVTADNCFNSTNLKVEAATLETNSSPITDPSAPTTTTTTTPSASPTSGAPRLASSFFGLLGLLLFV</sequence>
<evidence type="ECO:0000256" key="1">
    <source>
        <dbReference type="ARBA" id="ARBA00004609"/>
    </source>
</evidence>
<keyword evidence="2" id="KW-1003">Cell membrane</keyword>
<dbReference type="PANTHER" id="PTHR34992">
    <property type="entry name" value="HYPHAL ANASTAMOSIS-7 PROTEIN"/>
    <property type="match status" value="1"/>
</dbReference>
<evidence type="ECO:0000313" key="10">
    <source>
        <dbReference type="EMBL" id="KAK1707347.1"/>
    </source>
</evidence>